<keyword evidence="6" id="KW-1185">Reference proteome</keyword>
<dbReference type="PANTHER" id="PTHR47657">
    <property type="entry name" value="STEROL REGULATORY ELEMENT-BINDING PROTEIN ECM22"/>
    <property type="match status" value="1"/>
</dbReference>
<organism evidence="5 6">
    <name type="scientific">Pochonia chlamydosporia 170</name>
    <dbReference type="NCBI Taxonomy" id="1380566"/>
    <lineage>
        <taxon>Eukaryota</taxon>
        <taxon>Fungi</taxon>
        <taxon>Dikarya</taxon>
        <taxon>Ascomycota</taxon>
        <taxon>Pezizomycotina</taxon>
        <taxon>Sordariomycetes</taxon>
        <taxon>Hypocreomycetidae</taxon>
        <taxon>Hypocreales</taxon>
        <taxon>Clavicipitaceae</taxon>
        <taxon>Pochonia</taxon>
    </lineage>
</organism>
<dbReference type="EMBL" id="LSBJ02000002">
    <property type="protein sequence ID" value="OAQ69857.2"/>
    <property type="molecule type" value="Genomic_DNA"/>
</dbReference>
<comment type="caution">
    <text evidence="5">The sequence shown here is derived from an EMBL/GenBank/DDBJ whole genome shotgun (WGS) entry which is preliminary data.</text>
</comment>
<reference evidence="5 6" key="1">
    <citation type="journal article" date="2016" name="PLoS Pathog.">
        <title>Biosynthesis of antibiotic leucinostatins in bio-control fungus Purpureocillium lilacinum and their inhibition on phytophthora revealed by genome mining.</title>
        <authorList>
            <person name="Wang G."/>
            <person name="Liu Z."/>
            <person name="Lin R."/>
            <person name="Li E."/>
            <person name="Mao Z."/>
            <person name="Ling J."/>
            <person name="Yang Y."/>
            <person name="Yin W.B."/>
            <person name="Xie B."/>
        </authorList>
    </citation>
    <scope>NUCLEOTIDE SEQUENCE [LARGE SCALE GENOMIC DNA]</scope>
    <source>
        <strain evidence="5">170</strain>
    </source>
</reference>
<keyword evidence="2" id="KW-0175">Coiled coil</keyword>
<protein>
    <submittedName>
        <fullName evidence="5">Helicase-like protein</fullName>
    </submittedName>
</protein>
<proteinExistence type="predicted"/>
<dbReference type="InterPro" id="IPR001138">
    <property type="entry name" value="Zn2Cys6_DnaBD"/>
</dbReference>
<feature type="domain" description="Zn(2)-C6 fungal-type" evidence="4">
    <location>
        <begin position="18"/>
        <end position="48"/>
    </location>
</feature>
<evidence type="ECO:0000256" key="1">
    <source>
        <dbReference type="ARBA" id="ARBA00023242"/>
    </source>
</evidence>
<keyword evidence="3" id="KW-0812">Transmembrane</keyword>
<dbReference type="AlphaFoldDB" id="A0A179FWX1"/>
<sequence length="473" mass="53892">MSSVRAVIRRSHLKSKTGCLNCKRRRVKCDEFQPTCRKCHKLGIECNYPVQDGASEPQAQPAILWPTPIEQACILWKESGCSPFPTLFRQESPGWHTMPLSNLRYIYQMALIDTMLDLSGTREIALLWGEINIIIQLAVNFDFVANTLAAVSAERLAVRTRSSEPARDAARYRKLALEGLGQAVGSFSKDNSDAILASYLCCQFIVPEYRSFMVVTKSVSKVVSEMQPWSAQSVFGRIYAYELISDSHQSFVTDYNSTTMAIVNAILPPPSVADVLLQGMNTLSWQTPCFQNDPHFSAAIRQQRDAMRFVYERLGVETIPATTQYRLLFPFMSWFNRNTGSSYVTLSQRDPQLLLFLLNLFSVVLVLVVALPATDTPFFASFRVRAVLDLARALELVQEALLFILCNDQDIIRRQIDEMRDLLKDHRDEQSDNLKDLRDMLHEQQDTQNTTTIQQRNQLDYIEAIIARRHTDI</sequence>
<dbReference type="OrthoDB" id="4937900at2759"/>
<dbReference type="GeneID" id="28846069"/>
<feature type="transmembrane region" description="Helical" evidence="3">
    <location>
        <begin position="353"/>
        <end position="373"/>
    </location>
</feature>
<dbReference type="RefSeq" id="XP_022284549.1">
    <property type="nucleotide sequence ID" value="XM_022428278.1"/>
</dbReference>
<dbReference type="CDD" id="cd00067">
    <property type="entry name" value="GAL4"/>
    <property type="match status" value="1"/>
</dbReference>
<name>A0A179FWX1_METCM</name>
<dbReference type="GO" id="GO:0004386">
    <property type="term" value="F:helicase activity"/>
    <property type="evidence" value="ECO:0007669"/>
    <property type="project" value="UniProtKB-KW"/>
</dbReference>
<dbReference type="KEGG" id="pchm:VFPPC_02427"/>
<dbReference type="GO" id="GO:0000981">
    <property type="term" value="F:DNA-binding transcription factor activity, RNA polymerase II-specific"/>
    <property type="evidence" value="ECO:0007669"/>
    <property type="project" value="InterPro"/>
</dbReference>
<gene>
    <name evidence="5" type="ORF">VFPPC_02427</name>
</gene>
<dbReference type="Pfam" id="PF00172">
    <property type="entry name" value="Zn_clus"/>
    <property type="match status" value="1"/>
</dbReference>
<dbReference type="PANTHER" id="PTHR47657:SF12">
    <property type="entry name" value="ZN(II)2CYS6 TRANSCRIPTION FACTOR (EUROFUNG)"/>
    <property type="match status" value="1"/>
</dbReference>
<dbReference type="Gene3D" id="4.10.240.10">
    <property type="entry name" value="Zn(2)-C6 fungal-type DNA-binding domain"/>
    <property type="match status" value="1"/>
</dbReference>
<keyword evidence="3" id="KW-1133">Transmembrane helix</keyword>
<evidence type="ECO:0000313" key="6">
    <source>
        <dbReference type="Proteomes" id="UP000078397"/>
    </source>
</evidence>
<keyword evidence="3" id="KW-0472">Membrane</keyword>
<dbReference type="PROSITE" id="PS50048">
    <property type="entry name" value="ZN2_CY6_FUNGAL_2"/>
    <property type="match status" value="1"/>
</dbReference>
<evidence type="ECO:0000256" key="3">
    <source>
        <dbReference type="SAM" id="Phobius"/>
    </source>
</evidence>
<dbReference type="PROSITE" id="PS00463">
    <property type="entry name" value="ZN2_CY6_FUNGAL_1"/>
    <property type="match status" value="1"/>
</dbReference>
<dbReference type="SUPFAM" id="SSF57701">
    <property type="entry name" value="Zn2/Cys6 DNA-binding domain"/>
    <property type="match status" value="1"/>
</dbReference>
<evidence type="ECO:0000259" key="4">
    <source>
        <dbReference type="PROSITE" id="PS50048"/>
    </source>
</evidence>
<dbReference type="InterPro" id="IPR036864">
    <property type="entry name" value="Zn2-C6_fun-type_DNA-bd_sf"/>
</dbReference>
<keyword evidence="1" id="KW-0539">Nucleus</keyword>
<dbReference type="Proteomes" id="UP000078397">
    <property type="component" value="Unassembled WGS sequence"/>
</dbReference>
<evidence type="ECO:0000313" key="5">
    <source>
        <dbReference type="EMBL" id="OAQ69857.2"/>
    </source>
</evidence>
<dbReference type="GO" id="GO:0008270">
    <property type="term" value="F:zinc ion binding"/>
    <property type="evidence" value="ECO:0007669"/>
    <property type="project" value="InterPro"/>
</dbReference>
<evidence type="ECO:0000256" key="2">
    <source>
        <dbReference type="SAM" id="Coils"/>
    </source>
</evidence>
<dbReference type="InterPro" id="IPR052400">
    <property type="entry name" value="Zn2-C6_fungal_TF"/>
</dbReference>
<accession>A0A179FWX1</accession>
<dbReference type="SMART" id="SM00066">
    <property type="entry name" value="GAL4"/>
    <property type="match status" value="1"/>
</dbReference>
<feature type="coiled-coil region" evidence="2">
    <location>
        <begin position="409"/>
        <end position="447"/>
    </location>
</feature>